<dbReference type="SUPFAM" id="SSF53067">
    <property type="entry name" value="Actin-like ATPase domain"/>
    <property type="match status" value="2"/>
</dbReference>
<evidence type="ECO:0000256" key="2">
    <source>
        <dbReference type="ARBA" id="ARBA00007381"/>
    </source>
</evidence>
<dbReference type="GeneTree" id="ENSGT00940000157686"/>
<feature type="compositionally biased region" description="Polar residues" evidence="9">
    <location>
        <begin position="846"/>
        <end position="856"/>
    </location>
</feature>
<dbReference type="Gene3D" id="3.30.420.40">
    <property type="match status" value="2"/>
</dbReference>
<comment type="similarity">
    <text evidence="2">Belongs to the heat shock protein 70 family.</text>
</comment>
<dbReference type="Gene3D" id="1.20.1270.10">
    <property type="match status" value="1"/>
</dbReference>
<dbReference type="GO" id="GO:0005788">
    <property type="term" value="C:endoplasmic reticulum lumen"/>
    <property type="evidence" value="ECO:0007669"/>
    <property type="project" value="UniProtKB-SubCell"/>
</dbReference>
<dbReference type="InterPro" id="IPR029047">
    <property type="entry name" value="HSP70_peptide-bd_sf"/>
</dbReference>
<dbReference type="Pfam" id="PF00012">
    <property type="entry name" value="HSP70"/>
    <property type="match status" value="1"/>
</dbReference>
<keyword evidence="4" id="KW-0547">Nucleotide-binding</keyword>
<dbReference type="InterPro" id="IPR013126">
    <property type="entry name" value="Hsp_70_fam"/>
</dbReference>
<feature type="region of interest" description="Disordered" evidence="9">
    <location>
        <begin position="839"/>
        <end position="908"/>
    </location>
</feature>
<dbReference type="Gene3D" id="3.90.640.10">
    <property type="entry name" value="Actin, Chain A, domain 4"/>
    <property type="match status" value="1"/>
</dbReference>
<dbReference type="GO" id="GO:0034663">
    <property type="term" value="C:endoplasmic reticulum chaperone complex"/>
    <property type="evidence" value="ECO:0007669"/>
    <property type="project" value="TreeGrafter"/>
</dbReference>
<dbReference type="InterPro" id="IPR018181">
    <property type="entry name" value="Heat_shock_70_CS"/>
</dbReference>
<name>A0A674MAU5_TAKRU</name>
<dbReference type="GO" id="GO:0030968">
    <property type="term" value="P:endoplasmic reticulum unfolded protein response"/>
    <property type="evidence" value="ECO:0007669"/>
    <property type="project" value="TreeGrafter"/>
</dbReference>
<evidence type="ECO:0000256" key="9">
    <source>
        <dbReference type="SAM" id="MobiDB-lite"/>
    </source>
</evidence>
<evidence type="ECO:0000256" key="7">
    <source>
        <dbReference type="ARBA" id="ARBA00023186"/>
    </source>
</evidence>
<evidence type="ECO:0000313" key="10">
    <source>
        <dbReference type="Ensembl" id="ENSTRUP00000058062.1"/>
    </source>
</evidence>
<dbReference type="InterPro" id="IPR029048">
    <property type="entry name" value="HSP70_C_sf"/>
</dbReference>
<protein>
    <recommendedName>
        <fullName evidence="8">Hypoxia up-regulated protein 1</fullName>
    </recommendedName>
</protein>
<dbReference type="CDD" id="cd10230">
    <property type="entry name" value="ASKHA_NBD_HSP70_HYOU1"/>
    <property type="match status" value="1"/>
</dbReference>
<organism evidence="10 11">
    <name type="scientific">Takifugu rubripes</name>
    <name type="common">Japanese pufferfish</name>
    <name type="synonym">Fugu rubripes</name>
    <dbReference type="NCBI Taxonomy" id="31033"/>
    <lineage>
        <taxon>Eukaryota</taxon>
        <taxon>Metazoa</taxon>
        <taxon>Chordata</taxon>
        <taxon>Craniata</taxon>
        <taxon>Vertebrata</taxon>
        <taxon>Euteleostomi</taxon>
        <taxon>Actinopterygii</taxon>
        <taxon>Neopterygii</taxon>
        <taxon>Teleostei</taxon>
        <taxon>Neoteleostei</taxon>
        <taxon>Acanthomorphata</taxon>
        <taxon>Eupercaria</taxon>
        <taxon>Tetraodontiformes</taxon>
        <taxon>Tetradontoidea</taxon>
        <taxon>Tetraodontidae</taxon>
        <taxon>Takifugu</taxon>
    </lineage>
</organism>
<keyword evidence="11" id="KW-1185">Reference proteome</keyword>
<reference evidence="10" key="3">
    <citation type="submission" date="2025-09" db="UniProtKB">
        <authorList>
            <consortium name="Ensembl"/>
        </authorList>
    </citation>
    <scope>IDENTIFICATION</scope>
</reference>
<dbReference type="Gene3D" id="2.60.34.10">
    <property type="entry name" value="Substrate Binding Domain Of DNAk, Chain A, domain 1"/>
    <property type="match status" value="1"/>
</dbReference>
<comment type="subcellular location">
    <subcellularLocation>
        <location evidence="1">Endoplasmic reticulum lumen</location>
    </subcellularLocation>
</comment>
<feature type="region of interest" description="Disordered" evidence="9">
    <location>
        <begin position="569"/>
        <end position="619"/>
    </location>
</feature>
<evidence type="ECO:0000256" key="8">
    <source>
        <dbReference type="ARBA" id="ARBA00040503"/>
    </source>
</evidence>
<accession>A0A674MAU5</accession>
<keyword evidence="7" id="KW-0143">Chaperone</keyword>
<dbReference type="GO" id="GO:0140662">
    <property type="term" value="F:ATP-dependent protein folding chaperone"/>
    <property type="evidence" value="ECO:0007669"/>
    <property type="project" value="InterPro"/>
</dbReference>
<dbReference type="Ensembl" id="ENSTRUT00000065106.1">
    <property type="protein sequence ID" value="ENSTRUP00000058062.1"/>
    <property type="gene ID" value="ENSTRUG00000004087.3"/>
</dbReference>
<dbReference type="PANTHER" id="PTHR45639:SF3">
    <property type="entry name" value="HYPOXIA UP-REGULATED PROTEIN 1"/>
    <property type="match status" value="1"/>
</dbReference>
<evidence type="ECO:0000256" key="3">
    <source>
        <dbReference type="ARBA" id="ARBA00022729"/>
    </source>
</evidence>
<evidence type="ECO:0000256" key="6">
    <source>
        <dbReference type="ARBA" id="ARBA00022840"/>
    </source>
</evidence>
<gene>
    <name evidence="10" type="primary">hyou1</name>
</gene>
<dbReference type="InterPro" id="IPR043129">
    <property type="entry name" value="ATPase_NBD"/>
</dbReference>
<dbReference type="GO" id="GO:1903298">
    <property type="term" value="P:negative regulation of hypoxia-induced intrinsic apoptotic signaling pathway"/>
    <property type="evidence" value="ECO:0007669"/>
    <property type="project" value="TreeGrafter"/>
</dbReference>
<keyword evidence="6" id="KW-0067">ATP-binding</keyword>
<evidence type="ECO:0000256" key="1">
    <source>
        <dbReference type="ARBA" id="ARBA00004319"/>
    </source>
</evidence>
<dbReference type="Proteomes" id="UP000005226">
    <property type="component" value="Chromosome 15"/>
</dbReference>
<dbReference type="SUPFAM" id="SSF100934">
    <property type="entry name" value="Heat shock protein 70kD (HSP70), C-terminal subdomain"/>
    <property type="match status" value="1"/>
</dbReference>
<keyword evidence="5" id="KW-0256">Endoplasmic reticulum</keyword>
<dbReference type="AlphaFoldDB" id="A0A674MAU5"/>
<dbReference type="GO" id="GO:0005524">
    <property type="term" value="F:ATP binding"/>
    <property type="evidence" value="ECO:0007669"/>
    <property type="project" value="UniProtKB-KW"/>
</dbReference>
<sequence length="908" mass="102187">MERSSPNTKICPKYVFAVSIAVMSVDLGSEWMKMAIVKPGVPMEIVLNKESRRKTPTAVCLKENERLFGDSALGMSVKNPKTVYLHLQSLLGKKHDNLQVALYQKRFPEHQLQEDPVRGTVYFKYSEEMQYTAEELLGMVLNYSCGLAQDFAEQPIKDAVITVPAFFNQAERRAVLQAARLAGLKVLQLINDNTAVALNYGVFRRKDIDNTAKNVMFYDMGSGSTTATIVTYQTVKTKESGTQPQLQIRGVGFDRGLGGFEMDLRLRDHLAKLFNEQKKSKKDVRENHRAMAKLLKEAQRLKTVLSANVDFMAQVEGLMDDIDFKSKVTRAEFENLCADLFERVPQPVKDALSAAEMTMNEIEQVILVGGATRVPKVQEVLLKAVEKEELGKNINADEAAAMGAVYQAAALSKAFKVKPFLVRDAAVFPIQVDFTRETEEEGIKSVKHNKRILFDRMAPYPQRKVITFNRYNTDFAFDINYGDLSFLTKEDISIFGSLNLTTVRLSGVDGSFLKHADAESKGIKAHFNMDESGVLLLDRVSSCCTFLLPSSCQSRLKLLCLIGDVEDEEEVPPESGTESQDKDNKEEAEKEKQEESEKNAAEEKTQKTEEEEAGSKTETKVRKRRSFSFSWISPFGDPSLTVFLCRLQDLTDRDVAKQEREKTLNSLEAFIFETQDKLYQEEFQLVVSEEEKDQISAKLREASEWMDEDGYTATTKQLREKLSKLKSLSKDMFFRVEERRKWPDHLAALESMLNTSTFFLRSAKMIPVDDQIFTDVELNLLEKVINETTTWKNETVAEQEKRSPQERPVLLSKDIESKLALLDREVNYLLNKAKFAKPKAKAKAKNGTSSDKSNGTSEEKTIPPTEEDPPAKSGGWMQRTAGGRKSAPPEATTTGQAAKPAANDAGEL</sequence>
<keyword evidence="3" id="KW-0732">Signal</keyword>
<reference evidence="10 11" key="1">
    <citation type="journal article" date="2011" name="Genome Biol. Evol.">
        <title>Integration of the genetic map and genome assembly of fugu facilitates insights into distinct features of genome evolution in teleosts and mammals.</title>
        <authorList>
            <person name="Kai W."/>
            <person name="Kikuchi K."/>
            <person name="Tohari S."/>
            <person name="Chew A.K."/>
            <person name="Tay A."/>
            <person name="Fujiwara A."/>
            <person name="Hosoya S."/>
            <person name="Suetake H."/>
            <person name="Naruse K."/>
            <person name="Brenner S."/>
            <person name="Suzuki Y."/>
            <person name="Venkatesh B."/>
        </authorList>
    </citation>
    <scope>NUCLEOTIDE SEQUENCE [LARGE SCALE GENOMIC DNA]</scope>
</reference>
<dbReference type="PANTHER" id="PTHR45639">
    <property type="entry name" value="HSC70CB, ISOFORM G-RELATED"/>
    <property type="match status" value="1"/>
</dbReference>
<evidence type="ECO:0000256" key="4">
    <source>
        <dbReference type="ARBA" id="ARBA00022741"/>
    </source>
</evidence>
<evidence type="ECO:0000256" key="5">
    <source>
        <dbReference type="ARBA" id="ARBA00022824"/>
    </source>
</evidence>
<reference evidence="10" key="2">
    <citation type="submission" date="2025-08" db="UniProtKB">
        <authorList>
            <consortium name="Ensembl"/>
        </authorList>
    </citation>
    <scope>IDENTIFICATION</scope>
</reference>
<feature type="compositionally biased region" description="Basic and acidic residues" evidence="9">
    <location>
        <begin position="579"/>
        <end position="619"/>
    </location>
</feature>
<proteinExistence type="inferred from homology"/>
<dbReference type="PROSITE" id="PS01036">
    <property type="entry name" value="HSP70_3"/>
    <property type="match status" value="1"/>
</dbReference>
<dbReference type="PROSITE" id="PS00329">
    <property type="entry name" value="HSP70_2"/>
    <property type="match status" value="1"/>
</dbReference>
<evidence type="ECO:0000313" key="11">
    <source>
        <dbReference type="Proteomes" id="UP000005226"/>
    </source>
</evidence>
<dbReference type="Gene3D" id="3.30.30.30">
    <property type="match status" value="1"/>
</dbReference>
<dbReference type="PRINTS" id="PR00301">
    <property type="entry name" value="HEATSHOCK70"/>
</dbReference>